<gene>
    <name evidence="2" type="ORF">APLA_LOCUS18251</name>
</gene>
<accession>A0A8S1BR59</accession>
<organism evidence="2 3">
    <name type="scientific">Arctia plantaginis</name>
    <name type="common">Wood tiger moth</name>
    <name type="synonym">Phalaena plantaginis</name>
    <dbReference type="NCBI Taxonomy" id="874455"/>
    <lineage>
        <taxon>Eukaryota</taxon>
        <taxon>Metazoa</taxon>
        <taxon>Ecdysozoa</taxon>
        <taxon>Arthropoda</taxon>
        <taxon>Hexapoda</taxon>
        <taxon>Insecta</taxon>
        <taxon>Pterygota</taxon>
        <taxon>Neoptera</taxon>
        <taxon>Endopterygota</taxon>
        <taxon>Lepidoptera</taxon>
        <taxon>Glossata</taxon>
        <taxon>Ditrysia</taxon>
        <taxon>Noctuoidea</taxon>
        <taxon>Erebidae</taxon>
        <taxon>Arctiinae</taxon>
        <taxon>Arctia</taxon>
    </lineage>
</organism>
<name>A0A8S1BR59_ARCPL</name>
<evidence type="ECO:0000313" key="3">
    <source>
        <dbReference type="Proteomes" id="UP000494106"/>
    </source>
</evidence>
<sequence length="157" mass="17545">MGPSTSAAAVSAPVTQKSTDKSRRRPTSDLAEQQMSTAFSQLTNALRKRQSNPSDIEDECDLYGKLLAKKIRELPNDERKLIMYEIDGLVIRKIKQRSISRKSRDTSSPQYVSSPRLSSASSRHTISSICSLFSLFKWIHTIKPASIHPITTTTSTF</sequence>
<dbReference type="AlphaFoldDB" id="A0A8S1BR59"/>
<feature type="region of interest" description="Disordered" evidence="1">
    <location>
        <begin position="1"/>
        <end position="32"/>
    </location>
</feature>
<keyword evidence="3" id="KW-1185">Reference proteome</keyword>
<feature type="region of interest" description="Disordered" evidence="1">
    <location>
        <begin position="97"/>
        <end position="117"/>
    </location>
</feature>
<dbReference type="OrthoDB" id="8121269at2759"/>
<dbReference type="EMBL" id="CADEBC010000872">
    <property type="protein sequence ID" value="CAB3262182.1"/>
    <property type="molecule type" value="Genomic_DNA"/>
</dbReference>
<comment type="caution">
    <text evidence="2">The sequence shown here is derived from an EMBL/GenBank/DDBJ whole genome shotgun (WGS) entry which is preliminary data.</text>
</comment>
<dbReference type="Proteomes" id="UP000494106">
    <property type="component" value="Unassembled WGS sequence"/>
</dbReference>
<protein>
    <submittedName>
        <fullName evidence="2">Uncharacterized protein</fullName>
    </submittedName>
</protein>
<reference evidence="2 3" key="1">
    <citation type="submission" date="2020-04" db="EMBL/GenBank/DDBJ databases">
        <authorList>
            <person name="Wallbank WR R."/>
            <person name="Pardo Diaz C."/>
            <person name="Kozak K."/>
            <person name="Martin S."/>
            <person name="Jiggins C."/>
            <person name="Moest M."/>
            <person name="Warren A I."/>
            <person name="Byers J.R.P. K."/>
            <person name="Montejo-Kovacevich G."/>
            <person name="Yen C E."/>
        </authorList>
    </citation>
    <scope>NUCLEOTIDE SEQUENCE [LARGE SCALE GENOMIC DNA]</scope>
</reference>
<evidence type="ECO:0000313" key="2">
    <source>
        <dbReference type="EMBL" id="CAB3262182.1"/>
    </source>
</evidence>
<feature type="compositionally biased region" description="Low complexity" evidence="1">
    <location>
        <begin position="1"/>
        <end position="15"/>
    </location>
</feature>
<evidence type="ECO:0000256" key="1">
    <source>
        <dbReference type="SAM" id="MobiDB-lite"/>
    </source>
</evidence>
<proteinExistence type="predicted"/>